<keyword evidence="2" id="KW-0812">Transmembrane</keyword>
<reference evidence="4 5" key="1">
    <citation type="submission" date="2020-04" db="EMBL/GenBank/DDBJ databases">
        <title>Novel strain L. Fermentum HFD1 producer antibacterial peptides.</title>
        <authorList>
            <person name="Ozhegov G.D."/>
            <person name="Pavlova A.S."/>
            <person name="Zhuravleva D.E."/>
            <person name="Gogoleva N.V."/>
            <person name="Shagimardanova E.I."/>
            <person name="Markelova M.I."/>
            <person name="Yarullina D.R."/>
            <person name="Kayumov A.R."/>
        </authorList>
    </citation>
    <scope>NUCLEOTIDE SEQUENCE [LARGE SCALE GENOMIC DNA]</scope>
    <source>
        <strain evidence="4 5">HFD1</strain>
    </source>
</reference>
<dbReference type="Proteomes" id="UP000503169">
    <property type="component" value="Chromosome"/>
</dbReference>
<dbReference type="EMBL" id="CP050919">
    <property type="protein sequence ID" value="QIX58462.1"/>
    <property type="molecule type" value="Genomic_DNA"/>
</dbReference>
<feature type="transmembrane region" description="Helical" evidence="2">
    <location>
        <begin position="38"/>
        <end position="57"/>
    </location>
</feature>
<proteinExistence type="predicted"/>
<evidence type="ECO:0000256" key="2">
    <source>
        <dbReference type="SAM" id="Phobius"/>
    </source>
</evidence>
<dbReference type="PANTHER" id="PTHR30404:SF0">
    <property type="entry name" value="N-ACETYLMURAMOYL-L-ALANINE AMIDASE AMIC"/>
    <property type="match status" value="1"/>
</dbReference>
<dbReference type="Gene3D" id="3.40.630.40">
    <property type="entry name" value="Zn-dependent exopeptidases"/>
    <property type="match status" value="1"/>
</dbReference>
<evidence type="ECO:0000313" key="4">
    <source>
        <dbReference type="EMBL" id="QIX58462.1"/>
    </source>
</evidence>
<dbReference type="Gene3D" id="2.30.30.40">
    <property type="entry name" value="SH3 Domains"/>
    <property type="match status" value="1"/>
</dbReference>
<dbReference type="GO" id="GO:0008745">
    <property type="term" value="F:N-acetylmuramoyl-L-alanine amidase activity"/>
    <property type="evidence" value="ECO:0007669"/>
    <property type="project" value="InterPro"/>
</dbReference>
<gene>
    <name evidence="4" type="ORF">HCY95_00898</name>
</gene>
<dbReference type="GO" id="GO:0009253">
    <property type="term" value="P:peptidoglycan catabolic process"/>
    <property type="evidence" value="ECO:0007669"/>
    <property type="project" value="InterPro"/>
</dbReference>
<keyword evidence="1" id="KW-0378">Hydrolase</keyword>
<dbReference type="InterPro" id="IPR050695">
    <property type="entry name" value="N-acetylmuramoyl_amidase_3"/>
</dbReference>
<feature type="domain" description="MurNAc-LAA" evidence="3">
    <location>
        <begin position="209"/>
        <end position="319"/>
    </location>
</feature>
<sequence length="326" mass="36188">MLFQSTSSPPCLCGSFNSLIKFVTAEVIIIKTLRHSRLAILTVLIVIVLTIALVFKLTNSGTQSGSLFSSGELSINPSKVTVRKGPGLDYSKVKVTKTFQSQILQKRNGWLKVRLANNKTAWVPSWQAENTVAKTAATKLSNATIVIDAGHGGNDSGALYDESETSSYYMEKNYTLKLAKLVAKELRARGARVILTRDHDRYVDLKSRPETAESIHADAFISFHFDSSPYANEGTGVTTYYYHKGNNSKKLASAINSQFNNLPLRNNGVDFSDFLVLRDNTRPAILCEMGYINTDQDFKQITSSTYRTKVAKDIVNGLDKYFKEVN</sequence>
<organism evidence="4 5">
    <name type="scientific">Limosilactobacillus fermentum</name>
    <name type="common">Lactobacillus fermentum</name>
    <dbReference type="NCBI Taxonomy" id="1613"/>
    <lineage>
        <taxon>Bacteria</taxon>
        <taxon>Bacillati</taxon>
        <taxon>Bacillota</taxon>
        <taxon>Bacilli</taxon>
        <taxon>Lactobacillales</taxon>
        <taxon>Lactobacillaceae</taxon>
        <taxon>Limosilactobacillus</taxon>
    </lineage>
</organism>
<protein>
    <recommendedName>
        <fullName evidence="3">MurNAc-LAA domain-containing protein</fullName>
    </recommendedName>
</protein>
<evidence type="ECO:0000259" key="3">
    <source>
        <dbReference type="SMART" id="SM00646"/>
    </source>
</evidence>
<dbReference type="GO" id="GO:0030288">
    <property type="term" value="C:outer membrane-bounded periplasmic space"/>
    <property type="evidence" value="ECO:0007669"/>
    <property type="project" value="TreeGrafter"/>
</dbReference>
<dbReference type="SUPFAM" id="SSF53187">
    <property type="entry name" value="Zn-dependent exopeptidases"/>
    <property type="match status" value="1"/>
</dbReference>
<keyword evidence="2" id="KW-0472">Membrane</keyword>
<dbReference type="Pfam" id="PF01520">
    <property type="entry name" value="Amidase_3"/>
    <property type="match status" value="1"/>
</dbReference>
<dbReference type="PANTHER" id="PTHR30404">
    <property type="entry name" value="N-ACETYLMURAMOYL-L-ALANINE AMIDASE"/>
    <property type="match status" value="1"/>
</dbReference>
<name>A0AAJ4GDR9_LIMFE</name>
<dbReference type="CDD" id="cd02696">
    <property type="entry name" value="MurNAc-LAA"/>
    <property type="match status" value="1"/>
</dbReference>
<accession>A0AAJ4GDR9</accession>
<evidence type="ECO:0000256" key="1">
    <source>
        <dbReference type="ARBA" id="ARBA00022801"/>
    </source>
</evidence>
<dbReference type="SMART" id="SM00646">
    <property type="entry name" value="Ami_3"/>
    <property type="match status" value="1"/>
</dbReference>
<dbReference type="AlphaFoldDB" id="A0AAJ4GDR9"/>
<dbReference type="InterPro" id="IPR002508">
    <property type="entry name" value="MurNAc-LAA_cat"/>
</dbReference>
<keyword evidence="2" id="KW-1133">Transmembrane helix</keyword>
<evidence type="ECO:0000313" key="5">
    <source>
        <dbReference type="Proteomes" id="UP000503169"/>
    </source>
</evidence>